<gene>
    <name evidence="2" type="ORF">PX653_18660</name>
</gene>
<feature type="domain" description="Transglycosylase SLT" evidence="1">
    <location>
        <begin position="8"/>
        <end position="116"/>
    </location>
</feature>
<organism evidence="2 3">
    <name type="scientific">Pseudoduganella chitinolytica</name>
    <dbReference type="NCBI Taxonomy" id="34070"/>
    <lineage>
        <taxon>Bacteria</taxon>
        <taxon>Pseudomonadati</taxon>
        <taxon>Pseudomonadota</taxon>
        <taxon>Betaproteobacteria</taxon>
        <taxon>Burkholderiales</taxon>
        <taxon>Oxalobacteraceae</taxon>
        <taxon>Telluria group</taxon>
        <taxon>Pseudoduganella</taxon>
    </lineage>
</organism>
<dbReference type="Proteomes" id="UP001216510">
    <property type="component" value="Chromosome"/>
</dbReference>
<protein>
    <submittedName>
        <fullName evidence="2">Lytic transglycosylase domain-containing protein</fullName>
    </submittedName>
</protein>
<dbReference type="CDD" id="cd16892">
    <property type="entry name" value="LT_VirB1-like"/>
    <property type="match status" value="1"/>
</dbReference>
<dbReference type="EMBL" id="CP119083">
    <property type="protein sequence ID" value="WEF31471.1"/>
    <property type="molecule type" value="Genomic_DNA"/>
</dbReference>
<dbReference type="SUPFAM" id="SSF53955">
    <property type="entry name" value="Lysozyme-like"/>
    <property type="match status" value="1"/>
</dbReference>
<dbReference type="RefSeq" id="WP_277414243.1">
    <property type="nucleotide sequence ID" value="NZ_CP119083.1"/>
</dbReference>
<dbReference type="Gene3D" id="1.10.530.10">
    <property type="match status" value="1"/>
</dbReference>
<evidence type="ECO:0000259" key="1">
    <source>
        <dbReference type="Pfam" id="PF01464"/>
    </source>
</evidence>
<reference evidence="2 3" key="1">
    <citation type="submission" date="2023-02" db="EMBL/GenBank/DDBJ databases">
        <title>Gemone sequence of Telluria chitinolytica ACM 3522T.</title>
        <authorList>
            <person name="Frediansyah A."/>
            <person name="Miess H."/>
            <person name="Gross H."/>
        </authorList>
    </citation>
    <scope>NUCLEOTIDE SEQUENCE [LARGE SCALE GENOMIC DNA]</scope>
    <source>
        <strain evidence="2 3">ACM 3522</strain>
    </source>
</reference>
<dbReference type="Pfam" id="PF01464">
    <property type="entry name" value="SLT"/>
    <property type="match status" value="1"/>
</dbReference>
<proteinExistence type="predicted"/>
<accession>A0ABY8B6A4</accession>
<dbReference type="InterPro" id="IPR008258">
    <property type="entry name" value="Transglycosylase_SLT_dom_1"/>
</dbReference>
<evidence type="ECO:0000313" key="3">
    <source>
        <dbReference type="Proteomes" id="UP001216510"/>
    </source>
</evidence>
<evidence type="ECO:0000313" key="2">
    <source>
        <dbReference type="EMBL" id="WEF31471.1"/>
    </source>
</evidence>
<keyword evidence="3" id="KW-1185">Reference proteome</keyword>
<sequence length="235" mass="24842">MMEFLALAQQCAPAAHPQTLAALARVESGFNPYAIGVVGGRLERQPRNSAEAVQTAQALERAGYNFSLGVGQVNRHNLAKYGLTYETAFEACGNLRVAALILKDCFDRARQRGMAEQAALHAAFSCYYSGNFVTGFRQDLKGQPSYVQRVLNSAAAGGAAAAAPIRVLPARASVAAARPPVAVELPRPDDGTLVFGAAPRQSTDAVFRVGVMAPHDEAPVRLQGTDAAAATLVYR</sequence>
<name>A0ABY8B6A4_9BURK</name>
<dbReference type="InterPro" id="IPR023346">
    <property type="entry name" value="Lysozyme-like_dom_sf"/>
</dbReference>